<keyword evidence="1" id="KW-0472">Membrane</keyword>
<comment type="caution">
    <text evidence="2">The sequence shown here is derived from an EMBL/GenBank/DDBJ whole genome shotgun (WGS) entry which is preliminary data.</text>
</comment>
<sequence>MTIIANSPQILLFLWYLSYNTVLTRWHMATEWDEFWTSSRPLRVTTPNGQQLSTYWLQLPLKYGIPMMVANATIHWSLSNAFYIFVGQGGYYVNDSSEGSYGGSSPRVPDPFLPLGSILGVRCSHGSMIIVVSLCTFMIIVLIGLVCRLFKGRMPLVGSHSAVISAACHVSDLLKVNEKGSGACECDDDNAMEMVGLTSNMPSGRELVAQSSLRWGIVRMPPDWYNMK</sequence>
<dbReference type="Proteomes" id="UP001465668">
    <property type="component" value="Unassembled WGS sequence"/>
</dbReference>
<feature type="transmembrane region" description="Helical" evidence="1">
    <location>
        <begin position="128"/>
        <end position="150"/>
    </location>
</feature>
<dbReference type="PANTHER" id="PTHR35395:SF1">
    <property type="entry name" value="DUF6536 DOMAIN-CONTAINING PROTEIN"/>
    <property type="match status" value="1"/>
</dbReference>
<accession>A0ABR2Y375</accession>
<name>A0ABR2Y375_9PEZI</name>
<gene>
    <name evidence="2" type="ORF">SCAR479_02552</name>
</gene>
<dbReference type="PANTHER" id="PTHR35395">
    <property type="entry name" value="DUF6536 DOMAIN-CONTAINING PROTEIN"/>
    <property type="match status" value="1"/>
</dbReference>
<keyword evidence="3" id="KW-1185">Reference proteome</keyword>
<evidence type="ECO:0000256" key="1">
    <source>
        <dbReference type="SAM" id="Phobius"/>
    </source>
</evidence>
<keyword evidence="1" id="KW-1133">Transmembrane helix</keyword>
<proteinExistence type="predicted"/>
<dbReference type="EMBL" id="JARVKM010000006">
    <property type="protein sequence ID" value="KAK9780437.1"/>
    <property type="molecule type" value="Genomic_DNA"/>
</dbReference>
<organism evidence="2 3">
    <name type="scientific">Seiridium cardinale</name>
    <dbReference type="NCBI Taxonomy" id="138064"/>
    <lineage>
        <taxon>Eukaryota</taxon>
        <taxon>Fungi</taxon>
        <taxon>Dikarya</taxon>
        <taxon>Ascomycota</taxon>
        <taxon>Pezizomycotina</taxon>
        <taxon>Sordariomycetes</taxon>
        <taxon>Xylariomycetidae</taxon>
        <taxon>Amphisphaeriales</taxon>
        <taxon>Sporocadaceae</taxon>
        <taxon>Seiridium</taxon>
    </lineage>
</organism>
<protein>
    <submittedName>
        <fullName evidence="2">Uncharacterized protein</fullName>
    </submittedName>
</protein>
<evidence type="ECO:0000313" key="2">
    <source>
        <dbReference type="EMBL" id="KAK9780437.1"/>
    </source>
</evidence>
<reference evidence="2 3" key="1">
    <citation type="submission" date="2024-02" db="EMBL/GenBank/DDBJ databases">
        <title>First draft genome assembly of two strains of Seiridium cardinale.</title>
        <authorList>
            <person name="Emiliani G."/>
            <person name="Scali E."/>
        </authorList>
    </citation>
    <scope>NUCLEOTIDE SEQUENCE [LARGE SCALE GENOMIC DNA]</scope>
    <source>
        <strain evidence="2 3">BM-138-000479</strain>
    </source>
</reference>
<keyword evidence="1" id="KW-0812">Transmembrane</keyword>
<evidence type="ECO:0000313" key="3">
    <source>
        <dbReference type="Proteomes" id="UP001465668"/>
    </source>
</evidence>